<accession>A0A2S6CPM9</accession>
<evidence type="ECO:0000313" key="3">
    <source>
        <dbReference type="Proteomes" id="UP000239589"/>
    </source>
</evidence>
<dbReference type="SUPFAM" id="SSF53474">
    <property type="entry name" value="alpha/beta-Hydrolases"/>
    <property type="match status" value="1"/>
</dbReference>
<dbReference type="OrthoDB" id="5522031at2"/>
<dbReference type="Pfam" id="PF01764">
    <property type="entry name" value="Lipase_3"/>
    <property type="match status" value="1"/>
</dbReference>
<evidence type="ECO:0000313" key="2">
    <source>
        <dbReference type="EMBL" id="PPJ61662.1"/>
    </source>
</evidence>
<dbReference type="AlphaFoldDB" id="A0A2S6CPM9"/>
<evidence type="ECO:0000259" key="1">
    <source>
        <dbReference type="Pfam" id="PF01764"/>
    </source>
</evidence>
<dbReference type="InterPro" id="IPR044819">
    <property type="entry name" value="OBL-like"/>
</dbReference>
<dbReference type="RefSeq" id="WP_104389425.1">
    <property type="nucleotide sequence ID" value="NZ_PGEM01000192.1"/>
</dbReference>
<dbReference type="InterPro" id="IPR002921">
    <property type="entry name" value="Fungal_lipase-type"/>
</dbReference>
<dbReference type="CDD" id="cd00519">
    <property type="entry name" value="Lipase_3"/>
    <property type="match status" value="1"/>
</dbReference>
<dbReference type="EMBL" id="PGEM01000192">
    <property type="protein sequence ID" value="PPJ61662.1"/>
    <property type="molecule type" value="Genomic_DNA"/>
</dbReference>
<feature type="domain" description="Fungal lipase-type" evidence="1">
    <location>
        <begin position="69"/>
        <end position="196"/>
    </location>
</feature>
<gene>
    <name evidence="2" type="ORF">CUN59_19715</name>
</gene>
<dbReference type="Gene3D" id="3.40.50.1820">
    <property type="entry name" value="alpha/beta hydrolase"/>
    <property type="match status" value="1"/>
</dbReference>
<dbReference type="InterPro" id="IPR029058">
    <property type="entry name" value="AB_hydrolase_fold"/>
</dbReference>
<dbReference type="GO" id="GO:0004806">
    <property type="term" value="F:triacylglycerol lipase activity"/>
    <property type="evidence" value="ECO:0007669"/>
    <property type="project" value="InterPro"/>
</dbReference>
<dbReference type="PANTHER" id="PTHR46086">
    <property type="entry name" value="ALPHA/BETA-HYDROLASES SUPERFAMILY PROTEIN"/>
    <property type="match status" value="1"/>
</dbReference>
<keyword evidence="3" id="KW-1185">Reference proteome</keyword>
<name>A0A2S6CPM9_9CYAN</name>
<organism evidence="2 3">
    <name type="scientific">Cuspidothrix issatschenkoi CHARLIE-1</name>
    <dbReference type="NCBI Taxonomy" id="2052836"/>
    <lineage>
        <taxon>Bacteria</taxon>
        <taxon>Bacillati</taxon>
        <taxon>Cyanobacteriota</taxon>
        <taxon>Cyanophyceae</taxon>
        <taxon>Nostocales</taxon>
        <taxon>Aphanizomenonaceae</taxon>
        <taxon>Cuspidothrix</taxon>
    </lineage>
</organism>
<proteinExistence type="predicted"/>
<protein>
    <submittedName>
        <fullName evidence="2">Lipase</fullName>
    </submittedName>
</protein>
<dbReference type="PANTHER" id="PTHR46086:SF3">
    <property type="entry name" value="TRIACYLGLYCEROL LIPASE OBL1"/>
    <property type="match status" value="1"/>
</dbReference>
<dbReference type="GO" id="GO:0006629">
    <property type="term" value="P:lipid metabolic process"/>
    <property type="evidence" value="ECO:0007669"/>
    <property type="project" value="InterPro"/>
</dbReference>
<reference evidence="2 3" key="1">
    <citation type="submission" date="2018-02" db="EMBL/GenBank/DDBJ databases">
        <title>Discovery of a pederin family compound in a non-symbiotic bloom-forming cyanobacterium.</title>
        <authorList>
            <person name="Kust A."/>
            <person name="Mares J."/>
            <person name="Jokela J."/>
            <person name="Urajova P."/>
            <person name="Hajek J."/>
            <person name="Saurav K."/>
            <person name="Voracova K."/>
            <person name="Fewer D.P."/>
            <person name="Haapaniemi E."/>
            <person name="Permi P."/>
            <person name="Rehakova K."/>
            <person name="Sivonen K."/>
            <person name="Hrouzek P."/>
        </authorList>
    </citation>
    <scope>NUCLEOTIDE SEQUENCE [LARGE SCALE GENOMIC DNA]</scope>
    <source>
        <strain evidence="2 3">CHARLIE-1</strain>
    </source>
</reference>
<comment type="caution">
    <text evidence="2">The sequence shown here is derived from an EMBL/GenBank/DDBJ whole genome shotgun (WGS) entry which is preliminary data.</text>
</comment>
<sequence>MIEINFEPKATKYSAKNAYLLAQAAKLAYKPSKDVEHTVKNGWKMPNVRFIDKNETQCFVAGDDEKIIISFRGTEPSKMQDLMSDIKLRFTAHPLGKVHRGFLAAIDYAWGDTIKTIQEFQTQDQTIWFAGHSLGAALATLGVAKMYDLNQPVHGLYTFGQPRTGDTKFAERFDAKYKLSSFRFVHNNDIVTRVPLSAMGYKHIGSFLYLDAAKNLHKDIRWWNEFKDRVKGSIEDLGKPGLDNIKDHDMDAYIKGIEKNLNKNPFA</sequence>
<dbReference type="Proteomes" id="UP000239589">
    <property type="component" value="Unassembled WGS sequence"/>
</dbReference>